<dbReference type="EMBL" id="BAUL01000133">
    <property type="protein sequence ID" value="GAD95501.1"/>
    <property type="molecule type" value="Genomic_DNA"/>
</dbReference>
<organism evidence="6 7">
    <name type="scientific">Byssochlamys spectabilis (strain No. 5 / NBRC 109023)</name>
    <name type="common">Paecilomyces variotii</name>
    <dbReference type="NCBI Taxonomy" id="1356009"/>
    <lineage>
        <taxon>Eukaryota</taxon>
        <taxon>Fungi</taxon>
        <taxon>Dikarya</taxon>
        <taxon>Ascomycota</taxon>
        <taxon>Pezizomycotina</taxon>
        <taxon>Eurotiomycetes</taxon>
        <taxon>Eurotiomycetidae</taxon>
        <taxon>Eurotiales</taxon>
        <taxon>Thermoascaceae</taxon>
        <taxon>Paecilomyces</taxon>
    </lineage>
</organism>
<sequence>MNIENAKESMLSVLAPAQPQPNTRACSARNKPEPSEQQTLKRCARCQATMYCSRECQKAHWKAAHKSQCVWFAIRNHVYLDSLPEDAAMEQLIDAYRLRVEDDYAFRGDAHGLLDMDDDPMADFEFFLDLAEETEDEPGDVLEEMEMGEMGEMGEQDPGSPKRPGILPKWWCWEKRLACEEKAMRDPWSSVEIALDKNDVREHYKDNIMPMKLRMLAETVYGFNAMTF</sequence>
<feature type="domain" description="MYND-type" evidence="5">
    <location>
        <begin position="23"/>
        <end position="69"/>
    </location>
</feature>
<name>V5G0I5_BYSSN</name>
<evidence type="ECO:0000256" key="2">
    <source>
        <dbReference type="ARBA" id="ARBA00022771"/>
    </source>
</evidence>
<dbReference type="PROSITE" id="PS50865">
    <property type="entry name" value="ZF_MYND_2"/>
    <property type="match status" value="1"/>
</dbReference>
<keyword evidence="1" id="KW-0479">Metal-binding</keyword>
<protein>
    <recommendedName>
        <fullName evidence="5">MYND-type domain-containing protein</fullName>
    </recommendedName>
</protein>
<dbReference type="eggNOG" id="ENOG502S05G">
    <property type="taxonomic scope" value="Eukaryota"/>
</dbReference>
<evidence type="ECO:0000256" key="4">
    <source>
        <dbReference type="PROSITE-ProRule" id="PRU00134"/>
    </source>
</evidence>
<dbReference type="Proteomes" id="UP000018001">
    <property type="component" value="Unassembled WGS sequence"/>
</dbReference>
<comment type="caution">
    <text evidence="6">The sequence shown here is derived from an EMBL/GenBank/DDBJ whole genome shotgun (WGS) entry which is preliminary data.</text>
</comment>
<evidence type="ECO:0000313" key="7">
    <source>
        <dbReference type="Proteomes" id="UP000018001"/>
    </source>
</evidence>
<dbReference type="InParanoid" id="V5G0I5"/>
<keyword evidence="2 4" id="KW-0863">Zinc-finger</keyword>
<gene>
    <name evidence="6" type="ORF">PVAR5_4144</name>
</gene>
<dbReference type="InterPro" id="IPR002893">
    <property type="entry name" value="Znf_MYND"/>
</dbReference>
<evidence type="ECO:0000256" key="1">
    <source>
        <dbReference type="ARBA" id="ARBA00022723"/>
    </source>
</evidence>
<dbReference type="HOGENOM" id="CLU_069858_3_0_1"/>
<keyword evidence="7" id="KW-1185">Reference proteome</keyword>
<dbReference type="Pfam" id="PF01753">
    <property type="entry name" value="zf-MYND"/>
    <property type="match status" value="1"/>
</dbReference>
<proteinExistence type="predicted"/>
<dbReference type="AlphaFoldDB" id="V5G0I5"/>
<evidence type="ECO:0000259" key="5">
    <source>
        <dbReference type="PROSITE" id="PS50865"/>
    </source>
</evidence>
<evidence type="ECO:0000256" key="3">
    <source>
        <dbReference type="ARBA" id="ARBA00022833"/>
    </source>
</evidence>
<keyword evidence="3" id="KW-0862">Zinc</keyword>
<dbReference type="GO" id="GO:0008270">
    <property type="term" value="F:zinc ion binding"/>
    <property type="evidence" value="ECO:0007669"/>
    <property type="project" value="UniProtKB-KW"/>
</dbReference>
<dbReference type="Gene3D" id="6.10.140.2220">
    <property type="match status" value="1"/>
</dbReference>
<accession>V5G0I5</accession>
<evidence type="ECO:0000313" key="6">
    <source>
        <dbReference type="EMBL" id="GAD95501.1"/>
    </source>
</evidence>
<dbReference type="SUPFAM" id="SSF144232">
    <property type="entry name" value="HIT/MYND zinc finger-like"/>
    <property type="match status" value="1"/>
</dbReference>
<dbReference type="OrthoDB" id="432970at2759"/>
<reference evidence="7" key="1">
    <citation type="journal article" date="2014" name="Genome Announc.">
        <title>Draft genome sequence of the formaldehyde-resistant fungus Byssochlamys spectabilis No. 5 (anamorph Paecilomyces variotii No. 5) (NBRC109023).</title>
        <authorList>
            <person name="Oka T."/>
            <person name="Ekino K."/>
            <person name="Fukuda K."/>
            <person name="Nomura Y."/>
        </authorList>
    </citation>
    <scope>NUCLEOTIDE SEQUENCE [LARGE SCALE GENOMIC DNA]</scope>
    <source>
        <strain evidence="7">No. 5 / NBRC 109023</strain>
    </source>
</reference>